<sequence>MAGPDHGNSEMTPDTAKAAPRGTSRRRVRRPAGPPAADGTAAQSISVSTGPRANPSAPRKTAPIKQIRRKKSAPVATRPIVSADTTSSEASPQRSGAAMSYRERRRAGSSGDAAGRVVTTRADRSRLGVALAAVVAVVLVVGLVVASVLFAMGTNRIDDRAAQRAQYSAFARQMIVNLTSLSPTTIDQVTNTFETKTSGKALEQLQQSLQQTTDLVKSQGVTTKGTILSDAVVDSDADSATVMLVSGWTMNTPPPAAGAAAPPTDQGPVVQTFRWKLSITMINGDMKMTDIEWVT</sequence>
<comment type="caution">
    <text evidence="5">The sequence shown here is derived from an EMBL/GenBank/DDBJ whole genome shotgun (WGS) entry which is preliminary data.</text>
</comment>
<keyword evidence="4" id="KW-0812">Transmembrane</keyword>
<name>A0ABT1HI06_9NOCA</name>
<evidence type="ECO:0000256" key="1">
    <source>
        <dbReference type="ARBA" id="ARBA00004370"/>
    </source>
</evidence>
<dbReference type="PANTHER" id="PTHR37042:SF4">
    <property type="entry name" value="OUTER MEMBRANE PROTEIN RV1973"/>
    <property type="match status" value="1"/>
</dbReference>
<dbReference type="EMBL" id="JAMTCJ010000002">
    <property type="protein sequence ID" value="MCP2176716.1"/>
    <property type="molecule type" value="Genomic_DNA"/>
</dbReference>
<accession>A0ABT1HI06</accession>
<dbReference type="Proteomes" id="UP001206895">
    <property type="component" value="Unassembled WGS sequence"/>
</dbReference>
<keyword evidence="2 4" id="KW-0472">Membrane</keyword>
<dbReference type="PANTHER" id="PTHR37042">
    <property type="entry name" value="OUTER MEMBRANE PROTEIN RV1973"/>
    <property type="match status" value="1"/>
</dbReference>
<feature type="compositionally biased region" description="Polar residues" evidence="3">
    <location>
        <begin position="83"/>
        <end position="94"/>
    </location>
</feature>
<feature type="region of interest" description="Disordered" evidence="3">
    <location>
        <begin position="1"/>
        <end position="113"/>
    </location>
</feature>
<evidence type="ECO:0000256" key="2">
    <source>
        <dbReference type="ARBA" id="ARBA00023136"/>
    </source>
</evidence>
<reference evidence="5 6" key="1">
    <citation type="submission" date="2022-06" db="EMBL/GenBank/DDBJ databases">
        <title>Genomic Encyclopedia of Archaeal and Bacterial Type Strains, Phase II (KMG-II): from individual species to whole genera.</title>
        <authorList>
            <person name="Goeker M."/>
        </authorList>
    </citation>
    <scope>NUCLEOTIDE SEQUENCE [LARGE SCALE GENOMIC DNA]</scope>
    <source>
        <strain evidence="5 6">DSM 44693</strain>
    </source>
</reference>
<evidence type="ECO:0000256" key="3">
    <source>
        <dbReference type="SAM" id="MobiDB-lite"/>
    </source>
</evidence>
<keyword evidence="4" id="KW-1133">Transmembrane helix</keyword>
<feature type="transmembrane region" description="Helical" evidence="4">
    <location>
        <begin position="129"/>
        <end position="152"/>
    </location>
</feature>
<comment type="subcellular location">
    <subcellularLocation>
        <location evidence="1">Membrane</location>
    </subcellularLocation>
</comment>
<protein>
    <submittedName>
        <fullName evidence="5">Mce-associated membrane protein</fullName>
    </submittedName>
</protein>
<organism evidence="5 6">
    <name type="scientific">Williamsia maris</name>
    <dbReference type="NCBI Taxonomy" id="72806"/>
    <lineage>
        <taxon>Bacteria</taxon>
        <taxon>Bacillati</taxon>
        <taxon>Actinomycetota</taxon>
        <taxon>Actinomycetes</taxon>
        <taxon>Mycobacteriales</taxon>
        <taxon>Nocardiaceae</taxon>
        <taxon>Williamsia</taxon>
    </lineage>
</organism>
<evidence type="ECO:0000256" key="4">
    <source>
        <dbReference type="SAM" id="Phobius"/>
    </source>
</evidence>
<evidence type="ECO:0000313" key="5">
    <source>
        <dbReference type="EMBL" id="MCP2176716.1"/>
    </source>
</evidence>
<proteinExistence type="predicted"/>
<gene>
    <name evidence="5" type="ORF">LX13_002535</name>
</gene>
<evidence type="ECO:0000313" key="6">
    <source>
        <dbReference type="Proteomes" id="UP001206895"/>
    </source>
</evidence>
<keyword evidence="6" id="KW-1185">Reference proteome</keyword>